<accession>A0A0S4QW95</accession>
<evidence type="ECO:0000313" key="3">
    <source>
        <dbReference type="EMBL" id="CUU59936.1"/>
    </source>
</evidence>
<dbReference type="PRINTS" id="PR00081">
    <property type="entry name" value="GDHRDH"/>
</dbReference>
<evidence type="ECO:0000256" key="1">
    <source>
        <dbReference type="ARBA" id="ARBA00006484"/>
    </source>
</evidence>
<keyword evidence="2" id="KW-0560">Oxidoreductase</keyword>
<organism evidence="3 4">
    <name type="scientific">Parafrankia irregularis</name>
    <dbReference type="NCBI Taxonomy" id="795642"/>
    <lineage>
        <taxon>Bacteria</taxon>
        <taxon>Bacillati</taxon>
        <taxon>Actinomycetota</taxon>
        <taxon>Actinomycetes</taxon>
        <taxon>Frankiales</taxon>
        <taxon>Frankiaceae</taxon>
        <taxon>Parafrankia</taxon>
    </lineage>
</organism>
<sequence length="285" mass="30401">MFKHRYGPWAFIAGASMGIGRALSLEAAARGLNVVMNARGAETLAATAAEVRATHGVQVRELAADLTDPKIGEIVAAATDDLEIGLFVYNAAVAPIGLFLTHPLELQLRSVQANCATPLILLNLFAPKMVARGRGGISLVSSTGGTQGAVTSATYNAGKAFEWILAESLWGELGDHGVDVTAMLVGATASPNFNAFKDTLDPELCNRADSEDLLDRMRNGLFNPAEPETVATSLYDGLPNGPVTWAKPLDEWITTRSLAMPRGEVTLTWRALMETSTRPPERQAR</sequence>
<comment type="similarity">
    <text evidence="1">Belongs to the short-chain dehydrogenases/reductases (SDR) family.</text>
</comment>
<dbReference type="Proteomes" id="UP000198802">
    <property type="component" value="Unassembled WGS sequence"/>
</dbReference>
<evidence type="ECO:0000313" key="4">
    <source>
        <dbReference type="Proteomes" id="UP000198802"/>
    </source>
</evidence>
<name>A0A0S4QW95_9ACTN</name>
<protein>
    <submittedName>
        <fullName evidence="3">Short-chain dehydrogenase</fullName>
    </submittedName>
</protein>
<dbReference type="InterPro" id="IPR036291">
    <property type="entry name" value="NAD(P)-bd_dom_sf"/>
</dbReference>
<dbReference type="PANTHER" id="PTHR43899">
    <property type="entry name" value="RH59310P"/>
    <property type="match status" value="1"/>
</dbReference>
<dbReference type="Pfam" id="PF00106">
    <property type="entry name" value="adh_short"/>
    <property type="match status" value="1"/>
</dbReference>
<dbReference type="InterPro" id="IPR002347">
    <property type="entry name" value="SDR_fam"/>
</dbReference>
<dbReference type="SUPFAM" id="SSF51735">
    <property type="entry name" value="NAD(P)-binding Rossmann-fold domains"/>
    <property type="match status" value="1"/>
</dbReference>
<dbReference type="EMBL" id="FAOZ01000033">
    <property type="protein sequence ID" value="CUU59936.1"/>
    <property type="molecule type" value="Genomic_DNA"/>
</dbReference>
<proteinExistence type="inferred from homology"/>
<dbReference type="InterPro" id="IPR051019">
    <property type="entry name" value="VLCFA-Steroid_DH"/>
</dbReference>
<dbReference type="PANTHER" id="PTHR43899:SF13">
    <property type="entry name" value="RH59310P"/>
    <property type="match status" value="1"/>
</dbReference>
<dbReference type="RefSeq" id="WP_091284378.1">
    <property type="nucleotide sequence ID" value="NZ_FAOZ01000033.1"/>
</dbReference>
<reference evidence="4" key="1">
    <citation type="submission" date="2015-11" db="EMBL/GenBank/DDBJ databases">
        <authorList>
            <person name="Varghese N."/>
        </authorList>
    </citation>
    <scope>NUCLEOTIDE SEQUENCE [LARGE SCALE GENOMIC DNA]</scope>
    <source>
        <strain evidence="4">DSM 45899</strain>
    </source>
</reference>
<evidence type="ECO:0000256" key="2">
    <source>
        <dbReference type="ARBA" id="ARBA00023002"/>
    </source>
</evidence>
<gene>
    <name evidence="3" type="ORF">Ga0074812_13360</name>
</gene>
<dbReference type="Gene3D" id="3.40.50.720">
    <property type="entry name" value="NAD(P)-binding Rossmann-like Domain"/>
    <property type="match status" value="1"/>
</dbReference>
<keyword evidence="4" id="KW-1185">Reference proteome</keyword>
<dbReference type="AlphaFoldDB" id="A0A0S4QW95"/>
<dbReference type="GO" id="GO:0016491">
    <property type="term" value="F:oxidoreductase activity"/>
    <property type="evidence" value="ECO:0007669"/>
    <property type="project" value="UniProtKB-KW"/>
</dbReference>